<evidence type="ECO:0000313" key="3">
    <source>
        <dbReference type="EMBL" id="PSJ27112.1"/>
    </source>
</evidence>
<dbReference type="InterPro" id="IPR037523">
    <property type="entry name" value="VOC_core"/>
</dbReference>
<dbReference type="EMBL" id="PXWG01000051">
    <property type="protein sequence ID" value="PSJ27112.1"/>
    <property type="molecule type" value="Genomic_DNA"/>
</dbReference>
<evidence type="ECO:0000259" key="2">
    <source>
        <dbReference type="PROSITE" id="PS51819"/>
    </source>
</evidence>
<name>A0A9X7PGM3_9ACTN</name>
<dbReference type="InterPro" id="IPR041581">
    <property type="entry name" value="Glyoxalase_6"/>
</dbReference>
<dbReference type="RefSeq" id="WP_106678132.1">
    <property type="nucleotide sequence ID" value="NZ_PXWG01000051.1"/>
</dbReference>
<gene>
    <name evidence="3" type="ORF">B7P34_19460</name>
</gene>
<dbReference type="Proteomes" id="UP000242427">
    <property type="component" value="Unassembled WGS sequence"/>
</dbReference>
<organism evidence="3 4">
    <name type="scientific">Streptosporangium nondiastaticum</name>
    <dbReference type="NCBI Taxonomy" id="35764"/>
    <lineage>
        <taxon>Bacteria</taxon>
        <taxon>Bacillati</taxon>
        <taxon>Actinomycetota</taxon>
        <taxon>Actinomycetes</taxon>
        <taxon>Streptosporangiales</taxon>
        <taxon>Streptosporangiaceae</taxon>
        <taxon>Streptosporangium</taxon>
    </lineage>
</organism>
<dbReference type="PROSITE" id="PS51819">
    <property type="entry name" value="VOC"/>
    <property type="match status" value="2"/>
</dbReference>
<comment type="caution">
    <text evidence="3">The sequence shown here is derived from an EMBL/GenBank/DDBJ whole genome shotgun (WGS) entry which is preliminary data.</text>
</comment>
<dbReference type="PANTHER" id="PTHR33993">
    <property type="entry name" value="GLYOXALASE-RELATED"/>
    <property type="match status" value="1"/>
</dbReference>
<feature type="region of interest" description="Disordered" evidence="1">
    <location>
        <begin position="120"/>
        <end position="140"/>
    </location>
</feature>
<keyword evidence="4" id="KW-1185">Reference proteome</keyword>
<proteinExistence type="predicted"/>
<evidence type="ECO:0000313" key="4">
    <source>
        <dbReference type="Proteomes" id="UP000242427"/>
    </source>
</evidence>
<dbReference type="InterPro" id="IPR004360">
    <property type="entry name" value="Glyas_Fos-R_dOase_dom"/>
</dbReference>
<accession>A0A9X7PGM3</accession>
<reference evidence="3 4" key="1">
    <citation type="submission" date="2018-03" db="EMBL/GenBank/DDBJ databases">
        <title>Chitinolytic properties of Streptosporangium nondiastaticum TBG75A20.</title>
        <authorList>
            <person name="Gayathri V."/>
            <person name="Shiburaj S."/>
        </authorList>
    </citation>
    <scope>NUCLEOTIDE SEQUENCE [LARGE SCALE GENOMIC DNA]</scope>
    <source>
        <strain evidence="3 4">TBG75A20</strain>
    </source>
</reference>
<dbReference type="AlphaFoldDB" id="A0A9X7PGM3"/>
<dbReference type="InterPro" id="IPR029068">
    <property type="entry name" value="Glyas_Bleomycin-R_OHBP_Dase"/>
</dbReference>
<feature type="domain" description="VOC" evidence="2">
    <location>
        <begin position="8"/>
        <end position="123"/>
    </location>
</feature>
<dbReference type="Pfam" id="PF00903">
    <property type="entry name" value="Glyoxalase"/>
    <property type="match status" value="1"/>
</dbReference>
<dbReference type="PANTHER" id="PTHR33993:SF14">
    <property type="entry name" value="GB|AAF24581.1"/>
    <property type="match status" value="1"/>
</dbReference>
<dbReference type="Gene3D" id="3.10.180.10">
    <property type="entry name" value="2,3-Dihydroxybiphenyl 1,2-Dioxygenase, domain 1"/>
    <property type="match status" value="2"/>
</dbReference>
<protein>
    <submittedName>
        <fullName evidence="3">VOC family protein</fullName>
    </submittedName>
</protein>
<dbReference type="Pfam" id="PF18029">
    <property type="entry name" value="Glyoxalase_6"/>
    <property type="match status" value="1"/>
</dbReference>
<dbReference type="SUPFAM" id="SSF54593">
    <property type="entry name" value="Glyoxalase/Bleomycin resistance protein/Dihydroxybiphenyl dioxygenase"/>
    <property type="match status" value="2"/>
</dbReference>
<sequence length="269" mass="27933">MGMMDPGSVVWFEVDTTDPQAVKDFYGSLLGWTFQTVPTPDGRTYTLISADGAPLPMGGFWEPAPGVGEGFVLAVRSADVDADIARLKDHGADVVSAAGPAADGGRSARLTDPRGTHFSIWQSPTQPPAADAQPDAAPGAPVPGSLGWFEIGTADIETSKTFYANAFGWTYIHDTGVASRTYFAAVTPGDTMGSGGLADTGTSDGARDYAAPQFLTPDVPAAVARATQLGATVESGPETTAYGLTHARLTDPRGNRFLLFTPPPMPPQG</sequence>
<dbReference type="InterPro" id="IPR052164">
    <property type="entry name" value="Anthracycline_SecMetBiosynth"/>
</dbReference>
<evidence type="ECO:0000256" key="1">
    <source>
        <dbReference type="SAM" id="MobiDB-lite"/>
    </source>
</evidence>
<feature type="domain" description="VOC" evidence="2">
    <location>
        <begin position="145"/>
        <end position="262"/>
    </location>
</feature>
<feature type="compositionally biased region" description="Low complexity" evidence="1">
    <location>
        <begin position="128"/>
        <end position="140"/>
    </location>
</feature>
<dbReference type="CDD" id="cd07247">
    <property type="entry name" value="SgaA_N_like"/>
    <property type="match status" value="1"/>
</dbReference>